<evidence type="ECO:0000313" key="1">
    <source>
        <dbReference type="EMBL" id="POZ52539.1"/>
    </source>
</evidence>
<dbReference type="RefSeq" id="WP_249028014.1">
    <property type="nucleotide sequence ID" value="NZ_PGFZ01000003.1"/>
</dbReference>
<dbReference type="Proteomes" id="UP000237423">
    <property type="component" value="Unassembled WGS sequence"/>
</dbReference>
<dbReference type="SUPFAM" id="SSF101327">
    <property type="entry name" value="YgfB-like"/>
    <property type="match status" value="1"/>
</dbReference>
<dbReference type="AlphaFoldDB" id="A0A2S5CNY7"/>
<reference evidence="1 2" key="1">
    <citation type="submission" date="2017-11" db="EMBL/GenBank/DDBJ databases">
        <title>Draft Genome Sequence of Methylobacter psychrotolerans Sph1T, an Obligate Methanotroph from Low-Temperature Environments.</title>
        <authorList>
            <person name="Oshkin I.Y."/>
            <person name="Miroshnikov K."/>
            <person name="Belova S.E."/>
            <person name="Korzhenkov A."/>
            <person name="Toshchakov S.V."/>
            <person name="Dedysh S.N."/>
        </authorList>
    </citation>
    <scope>NUCLEOTIDE SEQUENCE [LARGE SCALE GENOMIC DNA]</scope>
    <source>
        <strain evidence="1 2">Sph1</strain>
    </source>
</reference>
<evidence type="ECO:0000313" key="2">
    <source>
        <dbReference type="Proteomes" id="UP000237423"/>
    </source>
</evidence>
<comment type="caution">
    <text evidence="1">The sequence shown here is derived from an EMBL/GenBank/DDBJ whole genome shotgun (WGS) entry which is preliminary data.</text>
</comment>
<dbReference type="Pfam" id="PF03695">
    <property type="entry name" value="UPF0149"/>
    <property type="match status" value="1"/>
</dbReference>
<dbReference type="InterPro" id="IPR011978">
    <property type="entry name" value="YgfB-like"/>
</dbReference>
<dbReference type="Gene3D" id="1.20.120.740">
    <property type="entry name" value="YgfB uncharacterised protein family UPF0149, PF03695"/>
    <property type="match status" value="1"/>
</dbReference>
<dbReference type="InterPro" id="IPR036255">
    <property type="entry name" value="YgfB-like_sf"/>
</dbReference>
<dbReference type="Gene3D" id="3.10.450.50">
    <property type="match status" value="1"/>
</dbReference>
<organism evidence="1 2">
    <name type="scientific">Methylovulum psychrotolerans</name>
    <dbReference type="NCBI Taxonomy" id="1704499"/>
    <lineage>
        <taxon>Bacteria</taxon>
        <taxon>Pseudomonadati</taxon>
        <taxon>Pseudomonadota</taxon>
        <taxon>Gammaproteobacteria</taxon>
        <taxon>Methylococcales</taxon>
        <taxon>Methylococcaceae</taxon>
        <taxon>Methylovulum</taxon>
    </lineage>
</organism>
<dbReference type="EMBL" id="PGFZ01000003">
    <property type="protein sequence ID" value="POZ52539.1"/>
    <property type="molecule type" value="Genomic_DNA"/>
</dbReference>
<dbReference type="InterPro" id="IPR004027">
    <property type="entry name" value="SEC_C_motif"/>
</dbReference>
<sequence>MIDKDLLSNLEGSLANCLASIVDEDSHLGIDEIRGLFFAQMITPNKSNPLVWLSALFYGERPPLTEDQIYGLDATAASVHEAYHELFVNNQLVFPYDFEQLDEAMAESAFGWCQGFYIGLLINEEFWLGKKGERLRAGDQDLLAVRNSAKLFVCMVTKDFSNFDPLKVAELKKLIVEQGQEPNDDMLAASLFPNVPIAVNTLQLYGTKVMVAKAAKTAPVVSAVKLGRNEPCHCGSGKKFKKCCGAA</sequence>
<name>A0A2S5CNY7_9GAMM</name>
<dbReference type="SUPFAM" id="SSF103642">
    <property type="entry name" value="Sec-C motif"/>
    <property type="match status" value="1"/>
</dbReference>
<accession>A0A2S5CNY7</accession>
<evidence type="ECO:0008006" key="3">
    <source>
        <dbReference type="Google" id="ProtNLM"/>
    </source>
</evidence>
<proteinExistence type="predicted"/>
<dbReference type="Pfam" id="PF02810">
    <property type="entry name" value="SEC-C"/>
    <property type="match status" value="1"/>
</dbReference>
<gene>
    <name evidence="1" type="ORF">AADEFJLK_02024</name>
</gene>
<protein>
    <recommendedName>
        <fullName evidence="3">YecA family protein</fullName>
    </recommendedName>
</protein>